<dbReference type="SMART" id="SM00475">
    <property type="entry name" value="53EXOc"/>
    <property type="match status" value="1"/>
</dbReference>
<dbReference type="FunCoup" id="A0A543AQ00">
    <property type="interactions" value="6"/>
</dbReference>
<dbReference type="AlphaFoldDB" id="A0A543AQ00"/>
<name>A0A543AQ00_9ACTN</name>
<dbReference type="EMBL" id="VFOW01000001">
    <property type="protein sequence ID" value="TQL74650.1"/>
    <property type="molecule type" value="Genomic_DNA"/>
</dbReference>
<evidence type="ECO:0000256" key="3">
    <source>
        <dbReference type="ARBA" id="ARBA00022839"/>
    </source>
</evidence>
<comment type="function">
    <text evidence="5">5'-3' exonuclease acting preferentially on double-stranded DNA.</text>
</comment>
<gene>
    <name evidence="8" type="ORF">FB566_0136</name>
</gene>
<dbReference type="OrthoDB" id="9806424at2"/>
<dbReference type="SUPFAM" id="SSF88723">
    <property type="entry name" value="PIN domain-like"/>
    <property type="match status" value="1"/>
</dbReference>
<keyword evidence="1" id="KW-0540">Nuclease</keyword>
<accession>A0A543AQ00</accession>
<sequence length="302" mass="32022">MLMLVDAPGLWYRAFYGVPSSMRGPDGTQINAVRGFCDGLSTLIRNQRPTGLVCAIDANWRPDWRVELLPSYKAHRVAADGGEEEPDALGPQVEIIMELLRCLGIATVGSTGFEADDVLATLAAGHDGPVEVVTGDRDLFQLVDDDQPVRVIYIGRGIAKAETYDEAAVRQRFGVRADQYADFAVLRGDASDGLPGVKGVGDKTAAKLITEYGDLATLLGAAADPASSLTPRVRGSLIDAADYLAVAPKVVRTVADVPVPKVDTDLPETVADEAGLSELTQKYGLANPVTRFGEAVAENPAT</sequence>
<keyword evidence="9" id="KW-1185">Reference proteome</keyword>
<dbReference type="Gene3D" id="1.10.150.20">
    <property type="entry name" value="5' to 3' exonuclease, C-terminal subdomain"/>
    <property type="match status" value="1"/>
</dbReference>
<dbReference type="InterPro" id="IPR020045">
    <property type="entry name" value="DNA_polI_H3TH"/>
</dbReference>
<evidence type="ECO:0000256" key="1">
    <source>
        <dbReference type="ARBA" id="ARBA00022722"/>
    </source>
</evidence>
<dbReference type="PANTHER" id="PTHR42646:SF2">
    <property type="entry name" value="5'-3' EXONUCLEASE FAMILY PROTEIN"/>
    <property type="match status" value="1"/>
</dbReference>
<dbReference type="Pfam" id="PF02739">
    <property type="entry name" value="5_3_exonuc_N"/>
    <property type="match status" value="1"/>
</dbReference>
<evidence type="ECO:0000256" key="2">
    <source>
        <dbReference type="ARBA" id="ARBA00022801"/>
    </source>
</evidence>
<dbReference type="InterPro" id="IPR029060">
    <property type="entry name" value="PIN-like_dom_sf"/>
</dbReference>
<dbReference type="GO" id="GO:0033567">
    <property type="term" value="P:DNA replication, Okazaki fragment processing"/>
    <property type="evidence" value="ECO:0007669"/>
    <property type="project" value="InterPro"/>
</dbReference>
<reference evidence="8 9" key="1">
    <citation type="submission" date="2019-06" db="EMBL/GenBank/DDBJ databases">
        <title>Sequencing the genomes of 1000 actinobacteria strains.</title>
        <authorList>
            <person name="Klenk H.-P."/>
        </authorList>
    </citation>
    <scope>NUCLEOTIDE SEQUENCE [LARGE SCALE GENOMIC DNA]</scope>
    <source>
        <strain evidence="8 9">DSM 45928</strain>
    </source>
</reference>
<evidence type="ECO:0000256" key="4">
    <source>
        <dbReference type="ARBA" id="ARBA00023125"/>
    </source>
</evidence>
<dbReference type="InterPro" id="IPR002421">
    <property type="entry name" value="5-3_exonuclease"/>
</dbReference>
<evidence type="ECO:0000313" key="8">
    <source>
        <dbReference type="EMBL" id="TQL74650.1"/>
    </source>
</evidence>
<dbReference type="InterPro" id="IPR008918">
    <property type="entry name" value="HhH2"/>
</dbReference>
<dbReference type="CDD" id="cd09859">
    <property type="entry name" value="PIN_53EXO"/>
    <property type="match status" value="1"/>
</dbReference>
<dbReference type="InParanoid" id="A0A543AQ00"/>
<comment type="caution">
    <text evidence="8">The sequence shown here is derived from an EMBL/GenBank/DDBJ whole genome shotgun (WGS) entry which is preliminary data.</text>
</comment>
<evidence type="ECO:0000256" key="5">
    <source>
        <dbReference type="ARBA" id="ARBA00049957"/>
    </source>
</evidence>
<dbReference type="SUPFAM" id="SSF47807">
    <property type="entry name" value="5' to 3' exonuclease, C-terminal subdomain"/>
    <property type="match status" value="1"/>
</dbReference>
<dbReference type="RefSeq" id="WP_142033916.1">
    <property type="nucleotide sequence ID" value="NZ_JBHTGS010000002.1"/>
</dbReference>
<dbReference type="GO" id="GO:0008409">
    <property type="term" value="F:5'-3' exonuclease activity"/>
    <property type="evidence" value="ECO:0007669"/>
    <property type="project" value="InterPro"/>
</dbReference>
<dbReference type="InterPro" id="IPR020046">
    <property type="entry name" value="5-3_exonucl_a-hlix_arch_N"/>
</dbReference>
<dbReference type="CDD" id="cd09898">
    <property type="entry name" value="H3TH_53EXO"/>
    <property type="match status" value="1"/>
</dbReference>
<dbReference type="GO" id="GO:0003677">
    <property type="term" value="F:DNA binding"/>
    <property type="evidence" value="ECO:0007669"/>
    <property type="project" value="UniProtKB-KW"/>
</dbReference>
<protein>
    <recommendedName>
        <fullName evidence="6">5'-3' exonuclease</fullName>
    </recommendedName>
</protein>
<dbReference type="Pfam" id="PF01367">
    <property type="entry name" value="5_3_exonuc"/>
    <property type="match status" value="1"/>
</dbReference>
<keyword evidence="3 8" id="KW-0269">Exonuclease</keyword>
<evidence type="ECO:0000313" key="9">
    <source>
        <dbReference type="Proteomes" id="UP000317043"/>
    </source>
</evidence>
<dbReference type="InterPro" id="IPR036279">
    <property type="entry name" value="5-3_exonuclease_C_sf"/>
</dbReference>
<dbReference type="Gene3D" id="3.40.50.1010">
    <property type="entry name" value="5'-nuclease"/>
    <property type="match status" value="1"/>
</dbReference>
<keyword evidence="2" id="KW-0378">Hydrolase</keyword>
<dbReference type="PANTHER" id="PTHR42646">
    <property type="entry name" value="FLAP ENDONUCLEASE XNI"/>
    <property type="match status" value="1"/>
</dbReference>
<dbReference type="InterPro" id="IPR038969">
    <property type="entry name" value="FEN"/>
</dbReference>
<organism evidence="8 9">
    <name type="scientific">Stackebrandtia endophytica</name>
    <dbReference type="NCBI Taxonomy" id="1496996"/>
    <lineage>
        <taxon>Bacteria</taxon>
        <taxon>Bacillati</taxon>
        <taxon>Actinomycetota</taxon>
        <taxon>Actinomycetes</taxon>
        <taxon>Glycomycetales</taxon>
        <taxon>Glycomycetaceae</taxon>
        <taxon>Stackebrandtia</taxon>
    </lineage>
</organism>
<proteinExistence type="predicted"/>
<evidence type="ECO:0000259" key="7">
    <source>
        <dbReference type="SMART" id="SM00475"/>
    </source>
</evidence>
<keyword evidence="4" id="KW-0238">DNA-binding</keyword>
<dbReference type="GO" id="GO:0017108">
    <property type="term" value="F:5'-flap endonuclease activity"/>
    <property type="evidence" value="ECO:0007669"/>
    <property type="project" value="InterPro"/>
</dbReference>
<dbReference type="Proteomes" id="UP000317043">
    <property type="component" value="Unassembled WGS sequence"/>
</dbReference>
<dbReference type="SMART" id="SM00279">
    <property type="entry name" value="HhH2"/>
    <property type="match status" value="1"/>
</dbReference>
<feature type="domain" description="5'-3' exonuclease" evidence="7">
    <location>
        <begin position="2"/>
        <end position="269"/>
    </location>
</feature>
<evidence type="ECO:0000256" key="6">
    <source>
        <dbReference type="ARBA" id="ARBA00050026"/>
    </source>
</evidence>